<sequence precursor="true">MNKNLFIYSFKYLAVLLALVTFSSCERDEFTEQDAFDLQQAQLDAETAREEAALAAQDKRVMDMAMFRRSMDSLTRLNSGGKVFYTVNVVPGGSSAFSSGRFEEVEGLDGATVTVSQLGGSVVEQKTTVGGLASFEMYSGEVTVNVEAANHTDLNYTANLTPDGGVPNGALMYVGNVVPVFDDPNNPAAGSEENLATVKGFAFAELDITGGNNFEESVPDGTKVRAFIDVANPAFKAKYIDQANDEGVNNGGQPTASGAIQRFAYEEAASTTGSTVTSALNNDTAPDGGEYSITIGATASGLPITMKFDDFAADRTYLFGDPFGFAFFTGSDDNDTGFGPGQKRFIYTQNTELVGGVANQAPTALPFQGAVDLAQLSNVIFDFATTEATATATITGGDAVRTVAISTTENWLYTGNGTSANVTGEIADTYLGDANRGSYLTTPTVVFSAPTAAGGVTATGVAIMSERGEGEATVDTDGVAGGTTNDLRSVIGVKVTNPGSGYAAAPTVTFVRNSFTGKTADVPNANGIGTIVNTQSGIGYVEIIDGGFGYTDVGGAVTFSGAGNSTGVNPAALFNNSADPVGQVPTGGTAAAATVVVDRTIGTVTQVDIPAGSSGSGYTDPIVTIANGSSLSLGDNNENAPQVDGGNTIVLFETNGAGGLRFANGLTTFADNDADLTNGLEDPGTGLRLQQTAIDYALVPNVVTNGTVATINFDGAGAPAAGFELPEVRARVNNLGQITELFISNPGSGFGNVDAVAISGITVSIEPIGVRATANAFVSSGGGIGNYVINNYGTPSSIYSTTLGTNFNYVSATNNGGVQEFRDKANAVVAAADVAANSDYIVAFAAPAAGGTAATGYPVFEQDGSNLVGVYVSSAGSGYAAGETPNFWVIPAGLSLDEYKYGTVVSSANTNNASATATLVDTRLTLTFTDGGLGYAIRPEFVISGGNKSAEDLAGINSAINGTIRGELDFNGAGSITNTSVEYTGALPFTAADLAAEPIAVTISSDRLAAKLTTEANGTGNFNGFILVSAAANGIDYAADVEYDINGLDASAKDFFNAVESGEFTNDERVGSNGVTNANLKYITAPTFTVDFLGLNTGGAGVATLDVEADITALTNTTVGSLPSGLVFSSFIYGGNDTSYNPAGERFRTIGGSSSFEVFSGLTYIRDVNYGTGIELE</sequence>
<organism evidence="2 3">
    <name type="scientific">Bernardetia litoralis (strain ATCC 23117 / DSM 6794 / NBRC 15988 / NCIMB 1366 / Fx l1 / Sio-4)</name>
    <name type="common">Flexibacter litoralis</name>
    <dbReference type="NCBI Taxonomy" id="880071"/>
    <lineage>
        <taxon>Bacteria</taxon>
        <taxon>Pseudomonadati</taxon>
        <taxon>Bacteroidota</taxon>
        <taxon>Cytophagia</taxon>
        <taxon>Cytophagales</taxon>
        <taxon>Bernardetiaceae</taxon>
        <taxon>Bernardetia</taxon>
    </lineage>
</organism>
<dbReference type="Proteomes" id="UP000006054">
    <property type="component" value="Chromosome"/>
</dbReference>
<feature type="chain" id="PRO_5003685490" evidence="1">
    <location>
        <begin position="28"/>
        <end position="1177"/>
    </location>
</feature>
<reference evidence="3" key="1">
    <citation type="submission" date="2012-06" db="EMBL/GenBank/DDBJ databases">
        <title>The complete genome of Flexibacter litoralis DSM 6794.</title>
        <authorList>
            <person name="Lucas S."/>
            <person name="Copeland A."/>
            <person name="Lapidus A."/>
            <person name="Glavina del Rio T."/>
            <person name="Dalin E."/>
            <person name="Tice H."/>
            <person name="Bruce D."/>
            <person name="Goodwin L."/>
            <person name="Pitluck S."/>
            <person name="Peters L."/>
            <person name="Ovchinnikova G."/>
            <person name="Lu M."/>
            <person name="Kyrpides N."/>
            <person name="Mavromatis K."/>
            <person name="Ivanova N."/>
            <person name="Brettin T."/>
            <person name="Detter J.C."/>
            <person name="Han C."/>
            <person name="Larimer F."/>
            <person name="Land M."/>
            <person name="Hauser L."/>
            <person name="Markowitz V."/>
            <person name="Cheng J.-F."/>
            <person name="Hugenholtz P."/>
            <person name="Woyke T."/>
            <person name="Wu D."/>
            <person name="Spring S."/>
            <person name="Lang E."/>
            <person name="Kopitz M."/>
            <person name="Brambilla E."/>
            <person name="Klenk H.-P."/>
            <person name="Eisen J.A."/>
        </authorList>
    </citation>
    <scope>NUCLEOTIDE SEQUENCE [LARGE SCALE GENOMIC DNA]</scope>
    <source>
        <strain evidence="3">ATCC 23117 / DSM 6794 / NBRC 15988 / NCIMB 1366 / Sio-4</strain>
    </source>
</reference>
<keyword evidence="1" id="KW-0732">Signal</keyword>
<feature type="signal peptide" evidence="1">
    <location>
        <begin position="1"/>
        <end position="27"/>
    </location>
</feature>
<dbReference type="OrthoDB" id="983185at2"/>
<gene>
    <name evidence="2" type="ordered locus">Fleli_2066</name>
</gene>
<evidence type="ECO:0000256" key="1">
    <source>
        <dbReference type="SAM" id="SignalP"/>
    </source>
</evidence>
<evidence type="ECO:0000313" key="3">
    <source>
        <dbReference type="Proteomes" id="UP000006054"/>
    </source>
</evidence>
<dbReference type="AlphaFoldDB" id="I4AKG4"/>
<dbReference type="KEGG" id="fli:Fleli_2066"/>
<name>I4AKG4_BERLS</name>
<dbReference type="PATRIC" id="fig|880071.3.peg.2054"/>
<dbReference type="PROSITE" id="PS51257">
    <property type="entry name" value="PROKAR_LIPOPROTEIN"/>
    <property type="match status" value="1"/>
</dbReference>
<dbReference type="STRING" id="880071.Fleli_2066"/>
<evidence type="ECO:0000313" key="2">
    <source>
        <dbReference type="EMBL" id="AFM04449.1"/>
    </source>
</evidence>
<dbReference type="EMBL" id="CP003345">
    <property type="protein sequence ID" value="AFM04449.1"/>
    <property type="molecule type" value="Genomic_DNA"/>
</dbReference>
<accession>I4AKG4</accession>
<proteinExistence type="predicted"/>
<dbReference type="RefSeq" id="WP_014797896.1">
    <property type="nucleotide sequence ID" value="NC_018018.1"/>
</dbReference>
<dbReference type="HOGENOM" id="CLU_273397_0_0_10"/>
<protein>
    <submittedName>
        <fullName evidence="2">Uncharacterized protein</fullName>
    </submittedName>
</protein>
<keyword evidence="3" id="KW-1185">Reference proteome</keyword>